<reference evidence="2 3" key="1">
    <citation type="journal article" date="2016" name="Front. Microbiol.">
        <title>Comprehensive Phylogenetic Analysis of Bovine Non-aureus Staphylococci Species Based on Whole-Genome Sequencing.</title>
        <authorList>
            <person name="Naushad S."/>
            <person name="Barkema H.W."/>
            <person name="Luby C."/>
            <person name="Condas L.A."/>
            <person name="Nobrega D.B."/>
            <person name="Carson D.A."/>
            <person name="De Buck J."/>
        </authorList>
    </citation>
    <scope>NUCLEOTIDE SEQUENCE [LARGE SCALE GENOMIC DNA]</scope>
    <source>
        <strain evidence="2 3">SNUC 2993</strain>
    </source>
</reference>
<dbReference type="PIRSF" id="PIRSF021332">
    <property type="entry name" value="DUF1054"/>
    <property type="match status" value="1"/>
</dbReference>
<dbReference type="InterPro" id="IPR053707">
    <property type="entry name" value="UPF0637_domain_sf"/>
</dbReference>
<dbReference type="STRING" id="1194526.A284_08300"/>
<proteinExistence type="inferred from homology"/>
<dbReference type="HAMAP" id="MF_01851">
    <property type="entry name" value="UPF0637"/>
    <property type="match status" value="1"/>
</dbReference>
<evidence type="ECO:0000313" key="3">
    <source>
        <dbReference type="Proteomes" id="UP000240717"/>
    </source>
</evidence>
<protein>
    <recommendedName>
        <fullName evidence="1">UPF0637 protein BU085_09060</fullName>
    </recommendedName>
</protein>
<evidence type="ECO:0000313" key="2">
    <source>
        <dbReference type="EMBL" id="PTI50347.1"/>
    </source>
</evidence>
<gene>
    <name evidence="2" type="ORF">BU085_09060</name>
</gene>
<dbReference type="SUPFAM" id="SSF142913">
    <property type="entry name" value="YktB/PF0168-like"/>
    <property type="match status" value="1"/>
</dbReference>
<comment type="caution">
    <text evidence="2">The sequence shown here is derived from an EMBL/GenBank/DDBJ whole genome shotgun (WGS) entry which is preliminary data.</text>
</comment>
<dbReference type="EMBL" id="PZEV01000031">
    <property type="protein sequence ID" value="PTI50347.1"/>
    <property type="molecule type" value="Genomic_DNA"/>
</dbReference>
<name>A0A2T4PZ20_STAWA</name>
<dbReference type="Pfam" id="PF06335">
    <property type="entry name" value="DUF1054"/>
    <property type="match status" value="1"/>
</dbReference>
<organism evidence="2 3">
    <name type="scientific">Staphylococcus warneri</name>
    <dbReference type="NCBI Taxonomy" id="1292"/>
    <lineage>
        <taxon>Bacteria</taxon>
        <taxon>Bacillati</taxon>
        <taxon>Bacillota</taxon>
        <taxon>Bacilli</taxon>
        <taxon>Bacillales</taxon>
        <taxon>Staphylococcaceae</taxon>
        <taxon>Staphylococcus</taxon>
    </lineage>
</organism>
<sequence>MTKYTFSPKNFEAFDVDGLDARMEALNEHVRPQLHQLGEYFTEYFTTQTGETFYPHVAKHARRSVNPPKDTWVAFAPNKRGYKMLPHFQIGLFRDQLFIMFGVMHEAKDKAERVKIFDKHFDTLRNLPSDYSICLDHMKPEKTLIKDCTDVQLHEAIDRVKNVKKGEFFVARSITPDDQRLKTDKAFIQFVEETFDQFLKFYSA</sequence>
<accession>A0A2T4PZ20</accession>
<comment type="similarity">
    <text evidence="1">Belongs to the UPF0637 family.</text>
</comment>
<dbReference type="RefSeq" id="WP_107532527.1">
    <property type="nucleotide sequence ID" value="NZ_JBLGEG010000001.1"/>
</dbReference>
<dbReference type="InterPro" id="IPR009403">
    <property type="entry name" value="UPF0637"/>
</dbReference>
<dbReference type="Proteomes" id="UP000240717">
    <property type="component" value="Unassembled WGS sequence"/>
</dbReference>
<dbReference type="Gene3D" id="3.30.930.20">
    <property type="entry name" value="Protein of unknown function DUF1054"/>
    <property type="match status" value="1"/>
</dbReference>
<dbReference type="AlphaFoldDB" id="A0A2T4PZ20"/>
<evidence type="ECO:0000256" key="1">
    <source>
        <dbReference type="HAMAP-Rule" id="MF_01851"/>
    </source>
</evidence>